<evidence type="ECO:0000256" key="2">
    <source>
        <dbReference type="ARBA" id="ARBA00022448"/>
    </source>
</evidence>
<evidence type="ECO:0000256" key="4">
    <source>
        <dbReference type="ARBA" id="ARBA00022692"/>
    </source>
</evidence>
<dbReference type="Gene3D" id="2.170.130.10">
    <property type="entry name" value="TonB-dependent receptor, plug domain"/>
    <property type="match status" value="1"/>
</dbReference>
<name>A0ABR7Y2Y7_9SPHI</name>
<evidence type="ECO:0000256" key="5">
    <source>
        <dbReference type="ARBA" id="ARBA00023136"/>
    </source>
</evidence>
<feature type="domain" description="TonB-dependent receptor plug" evidence="8">
    <location>
        <begin position="342"/>
        <end position="446"/>
    </location>
</feature>
<accession>A0ABR7Y2Y7</accession>
<keyword evidence="10" id="KW-1185">Reference proteome</keyword>
<keyword evidence="6 7" id="KW-0998">Cell outer membrane</keyword>
<dbReference type="InterPro" id="IPR039426">
    <property type="entry name" value="TonB-dep_rcpt-like"/>
</dbReference>
<evidence type="ECO:0000256" key="1">
    <source>
        <dbReference type="ARBA" id="ARBA00004571"/>
    </source>
</evidence>
<dbReference type="Proteomes" id="UP000606494">
    <property type="component" value="Unassembled WGS sequence"/>
</dbReference>
<keyword evidence="3 7" id="KW-1134">Transmembrane beta strand</keyword>
<evidence type="ECO:0000313" key="9">
    <source>
        <dbReference type="EMBL" id="MBD1425661.1"/>
    </source>
</evidence>
<keyword evidence="5 7" id="KW-0472">Membrane</keyword>
<dbReference type="InterPro" id="IPR012910">
    <property type="entry name" value="Plug_dom"/>
</dbReference>
<keyword evidence="4 7" id="KW-0812">Transmembrane</keyword>
<dbReference type="InterPro" id="IPR036942">
    <property type="entry name" value="Beta-barrel_TonB_sf"/>
</dbReference>
<evidence type="ECO:0000313" key="10">
    <source>
        <dbReference type="Proteomes" id="UP000606494"/>
    </source>
</evidence>
<dbReference type="Pfam" id="PF07715">
    <property type="entry name" value="Plug"/>
    <property type="match status" value="1"/>
</dbReference>
<dbReference type="PROSITE" id="PS52016">
    <property type="entry name" value="TONB_DEPENDENT_REC_3"/>
    <property type="match status" value="1"/>
</dbReference>
<reference evidence="9 10" key="1">
    <citation type="submission" date="2020-08" db="EMBL/GenBank/DDBJ databases">
        <title>Sphingobacterium sp. DN00404 isolated from aquaculture water.</title>
        <authorList>
            <person name="Zhang M."/>
        </authorList>
    </citation>
    <scope>NUCLEOTIDE SEQUENCE [LARGE SCALE GENOMIC DNA]</scope>
    <source>
        <strain evidence="9 10">KCTC 32294</strain>
    </source>
</reference>
<dbReference type="InterPro" id="IPR008969">
    <property type="entry name" value="CarboxyPept-like_regulatory"/>
</dbReference>
<gene>
    <name evidence="9" type="ORF">H8B17_08715</name>
</gene>
<dbReference type="NCBIfam" id="TIGR04056">
    <property type="entry name" value="OMP_RagA_SusC"/>
    <property type="match status" value="1"/>
</dbReference>
<proteinExistence type="inferred from homology"/>
<dbReference type="NCBIfam" id="TIGR04057">
    <property type="entry name" value="SusC_RagA_signa"/>
    <property type="match status" value="1"/>
</dbReference>
<protein>
    <submittedName>
        <fullName evidence="9">SusC/RagA family TonB-linked outer membrane protein</fullName>
    </submittedName>
</protein>
<dbReference type="SUPFAM" id="SSF49464">
    <property type="entry name" value="Carboxypeptidase regulatory domain-like"/>
    <property type="match status" value="1"/>
</dbReference>
<dbReference type="EMBL" id="JACNYK010000002">
    <property type="protein sequence ID" value="MBD1425661.1"/>
    <property type="molecule type" value="Genomic_DNA"/>
</dbReference>
<evidence type="ECO:0000256" key="3">
    <source>
        <dbReference type="ARBA" id="ARBA00022452"/>
    </source>
</evidence>
<sequence>MNNFYKGGRGLAFSQREGGACSRKEKPPRLSKILTNQVREGGIALPSATVREVVDVSSGHPRDLFGPCSGDLREVFGSCSENPEQYPKNTHRNTEGVSNQFRSVVEAHPKETRTAPEEAKSFSRRFLGKLKARIKYRCSKDVVPFTQRLRKIAEVPLMYHECTVSVRGVYRKGTGDLLRSYWRSTTDLLNACTSGVDQRYSNRRGIIGVEAMKNKSMPLVLALICFMLFNLSEAWAQSAETRTAEGQKTVLLGEVLSSVDGEPIQGVSVRANGVSVSTDEMGRFRIPTNKSTGTVEVRHVGFQPQAIDYDERTTYLTISLEPLENQLEEVEVVSTGYQQLPKERATGSFAHVDSKTLQRNPSMDILSRLDGVTNGLLLDRNTGNPDGISVRGRSTLFSSTRPLVVVDNFPFEGDINNINPNDIESVTVLKDATAASIWGVRSGNGVIVITTKKAKDRLSIDFSSNFLIGKKPNLFYEKQMSSSDFIDSEIWLFEQGYYDRNINTIYQHISPVVDILEQNRSGDISLEEAHGKIDVLRSQDVRHDFQQYFYRNKLQHQQQVSISTGSTKAKNILSVGYDRSLSESVSAENSRVNIRNNNQWSPFGDYLRIDMDVWYVKNTNNEGNAYGYRPRYPYEQLAHNNIALEAANLSTLRPSYTDTVGNGYLLDWKYRPVEEVRDNLTRYEGKDQQLRFQVGINSKVYRSFKIGVNYLTSNNWLENSTLYDQRSFYTRNLINQYSQVDEVQGTVVRPIARGDILNKSTTRMESHYGRAQLDWNENLGHLHHFSGMVGMEWRHDRRLFENLGSMYGYNRDLESFTEVDIFTYFPLYHSGGYSLINRGAGRSRQADNNRSYYGLLSYTYADNLSITGSFRKDESNIFGVSANQKGVPLWSVGASYNLHPILKWMPLDFLKIRTTFGYNGNVDKSTTAYLTSRLHRAGNLWGSPIDIILNPPNSSLRWERVQNQNIGLDFSLGDNRVGGSIEYFVKKGQDLMGWSPVAPQVGISEFYGNVASTATKGLDAQLWFSWFKDKAISVRTDLIFNAVNDKITEYYIEPGSNSDIVSSIGIVPIEGNPINSLVLYGFKGLSNEGNPLGFFEGEDTENYGDILNGTDRNSISLLGSKVPTRFGSFRHTVSYRNLELSFNILYKFGYYFKRTNSFSSNGLIGGNYRYADYDDRWQHGGDENRTSVPAFQYPINANRESFYQNSSVLALTGSHIRLQDLRFSYAFKPFGSHRASSLQLYTYCSNIALLWKENDQGIDPAFHNGYPTPFEISFGAKFNY</sequence>
<comment type="subcellular location">
    <subcellularLocation>
        <location evidence="1 7">Cell outer membrane</location>
        <topology evidence="1 7">Multi-pass membrane protein</topology>
    </subcellularLocation>
</comment>
<dbReference type="SUPFAM" id="SSF56935">
    <property type="entry name" value="Porins"/>
    <property type="match status" value="1"/>
</dbReference>
<evidence type="ECO:0000256" key="6">
    <source>
        <dbReference type="ARBA" id="ARBA00023237"/>
    </source>
</evidence>
<evidence type="ECO:0000256" key="7">
    <source>
        <dbReference type="PROSITE-ProRule" id="PRU01360"/>
    </source>
</evidence>
<dbReference type="Gene3D" id="2.60.40.1120">
    <property type="entry name" value="Carboxypeptidase-like, regulatory domain"/>
    <property type="match status" value="1"/>
</dbReference>
<keyword evidence="2 7" id="KW-0813">Transport</keyword>
<organism evidence="9 10">
    <name type="scientific">Sphingobacterium arenae</name>
    <dbReference type="NCBI Taxonomy" id="1280598"/>
    <lineage>
        <taxon>Bacteria</taxon>
        <taxon>Pseudomonadati</taxon>
        <taxon>Bacteroidota</taxon>
        <taxon>Sphingobacteriia</taxon>
        <taxon>Sphingobacteriales</taxon>
        <taxon>Sphingobacteriaceae</taxon>
        <taxon>Sphingobacterium</taxon>
    </lineage>
</organism>
<dbReference type="InterPro" id="IPR037066">
    <property type="entry name" value="Plug_dom_sf"/>
</dbReference>
<dbReference type="RefSeq" id="WP_190308810.1">
    <property type="nucleotide sequence ID" value="NZ_JACNYK010000002.1"/>
</dbReference>
<evidence type="ECO:0000259" key="8">
    <source>
        <dbReference type="Pfam" id="PF07715"/>
    </source>
</evidence>
<dbReference type="Gene3D" id="2.40.170.20">
    <property type="entry name" value="TonB-dependent receptor, beta-barrel domain"/>
    <property type="match status" value="1"/>
</dbReference>
<comment type="caution">
    <text evidence="9">The sequence shown here is derived from an EMBL/GenBank/DDBJ whole genome shotgun (WGS) entry which is preliminary data.</text>
</comment>
<comment type="similarity">
    <text evidence="7">Belongs to the TonB-dependent receptor family.</text>
</comment>
<dbReference type="InterPro" id="IPR023997">
    <property type="entry name" value="TonB-dep_OMP_SusC/RagA_CS"/>
</dbReference>
<dbReference type="InterPro" id="IPR023996">
    <property type="entry name" value="TonB-dep_OMP_SusC/RagA"/>
</dbReference>